<keyword evidence="2" id="KW-0804">Transcription</keyword>
<dbReference type="AlphaFoldDB" id="A0ABD6AZ54"/>
<protein>
    <submittedName>
        <fullName evidence="5">Bacterio-opsin activator domain-containing protein</fullName>
    </submittedName>
</protein>
<gene>
    <name evidence="5" type="ORF">ACFSBT_16495</name>
</gene>
<reference evidence="5 6" key="1">
    <citation type="journal article" date="2019" name="Int. J. Syst. Evol. Microbiol.">
        <title>The Global Catalogue of Microorganisms (GCM) 10K type strain sequencing project: providing services to taxonomists for standard genome sequencing and annotation.</title>
        <authorList>
            <consortium name="The Broad Institute Genomics Platform"/>
            <consortium name="The Broad Institute Genome Sequencing Center for Infectious Disease"/>
            <person name="Wu L."/>
            <person name="Ma J."/>
        </authorList>
    </citation>
    <scope>NUCLEOTIDE SEQUENCE [LARGE SCALE GENOMIC DNA]</scope>
    <source>
        <strain evidence="5 6">CGMCC 1.12563</strain>
    </source>
</reference>
<proteinExistence type="predicted"/>
<dbReference type="EMBL" id="JBHUDC010000008">
    <property type="protein sequence ID" value="MFD1514881.1"/>
    <property type="molecule type" value="Genomic_DNA"/>
</dbReference>
<dbReference type="InterPro" id="IPR007050">
    <property type="entry name" value="HTH_bacterioopsin"/>
</dbReference>
<evidence type="ECO:0000256" key="1">
    <source>
        <dbReference type="ARBA" id="ARBA00023015"/>
    </source>
</evidence>
<dbReference type="PANTHER" id="PTHR34236">
    <property type="entry name" value="DIMETHYL SULFOXIDE REDUCTASE TRANSCRIPTIONAL ACTIVATOR"/>
    <property type="match status" value="1"/>
</dbReference>
<evidence type="ECO:0000259" key="4">
    <source>
        <dbReference type="Pfam" id="PF15915"/>
    </source>
</evidence>
<dbReference type="RefSeq" id="WP_250874813.1">
    <property type="nucleotide sequence ID" value="NZ_JALXFV010000008.1"/>
</dbReference>
<accession>A0ABD6AZ54</accession>
<comment type="caution">
    <text evidence="5">The sequence shown here is derived from an EMBL/GenBank/DDBJ whole genome shotgun (WGS) entry which is preliminary data.</text>
</comment>
<dbReference type="Pfam" id="PF15915">
    <property type="entry name" value="BAT"/>
    <property type="match status" value="1"/>
</dbReference>
<dbReference type="InterPro" id="IPR031803">
    <property type="entry name" value="BAT_GAF/HTH-assoc"/>
</dbReference>
<evidence type="ECO:0000313" key="6">
    <source>
        <dbReference type="Proteomes" id="UP001597187"/>
    </source>
</evidence>
<evidence type="ECO:0000256" key="2">
    <source>
        <dbReference type="ARBA" id="ARBA00023163"/>
    </source>
</evidence>
<feature type="domain" description="HTH bat-type" evidence="3">
    <location>
        <begin position="165"/>
        <end position="217"/>
    </location>
</feature>
<dbReference type="InterPro" id="IPR036388">
    <property type="entry name" value="WH-like_DNA-bd_sf"/>
</dbReference>
<dbReference type="Pfam" id="PF04967">
    <property type="entry name" value="HTH_10"/>
    <property type="match status" value="1"/>
</dbReference>
<dbReference type="PANTHER" id="PTHR34236:SF1">
    <property type="entry name" value="DIMETHYL SULFOXIDE REDUCTASE TRANSCRIPTIONAL ACTIVATOR"/>
    <property type="match status" value="1"/>
</dbReference>
<keyword evidence="1" id="KW-0805">Transcription regulation</keyword>
<sequence>MPTDLEPRESRQRLHFVSDALAEPFRSLLDGNVSIAVDSVVHLDDGTHLQYWTVTGGSVENLLAAVEQFPTTLDARMLSTVGDTHRIETHGSSDSLFTAFTRFDGSTRSAVSDPNGVRITADFPLDVDRAAVAAAVREVYPDLALVAWEDVTTFDAVRRLVERALTDRQSTALRIAYYGGYYERPRQSTGAELAARMGITKQTFNTHLQKAYRTLFELLLADADYDDTDGSA</sequence>
<dbReference type="Proteomes" id="UP001597187">
    <property type="component" value="Unassembled WGS sequence"/>
</dbReference>
<keyword evidence="6" id="KW-1185">Reference proteome</keyword>
<evidence type="ECO:0000259" key="3">
    <source>
        <dbReference type="Pfam" id="PF04967"/>
    </source>
</evidence>
<dbReference type="Gene3D" id="1.10.10.10">
    <property type="entry name" value="Winged helix-like DNA-binding domain superfamily/Winged helix DNA-binding domain"/>
    <property type="match status" value="1"/>
</dbReference>
<name>A0ABD6AZ54_9EURY</name>
<organism evidence="5 6">
    <name type="scientific">Halomarina rubra</name>
    <dbReference type="NCBI Taxonomy" id="2071873"/>
    <lineage>
        <taxon>Archaea</taxon>
        <taxon>Methanobacteriati</taxon>
        <taxon>Methanobacteriota</taxon>
        <taxon>Stenosarchaea group</taxon>
        <taxon>Halobacteria</taxon>
        <taxon>Halobacteriales</taxon>
        <taxon>Natronomonadaceae</taxon>
        <taxon>Halomarina</taxon>
    </lineage>
</organism>
<evidence type="ECO:0000313" key="5">
    <source>
        <dbReference type="EMBL" id="MFD1514881.1"/>
    </source>
</evidence>
<feature type="domain" description="Bacterioopsin transcriptional activator GAF and HTH associated" evidence="4">
    <location>
        <begin position="32"/>
        <end position="152"/>
    </location>
</feature>